<evidence type="ECO:0000313" key="2">
    <source>
        <dbReference type="EMBL" id="MCJ2178005.1"/>
    </source>
</evidence>
<feature type="transmembrane region" description="Helical" evidence="1">
    <location>
        <begin position="45"/>
        <end position="65"/>
    </location>
</feature>
<name>A0ABT0AZC9_9SPHN</name>
<keyword evidence="3" id="KW-1185">Reference proteome</keyword>
<evidence type="ECO:0000256" key="1">
    <source>
        <dbReference type="SAM" id="Phobius"/>
    </source>
</evidence>
<evidence type="ECO:0008006" key="4">
    <source>
        <dbReference type="Google" id="ProtNLM"/>
    </source>
</evidence>
<organism evidence="2 3">
    <name type="scientific">Novosphingobium album</name>
    <name type="common">ex Hu et al. 2023</name>
    <dbReference type="NCBI Taxonomy" id="2930093"/>
    <lineage>
        <taxon>Bacteria</taxon>
        <taxon>Pseudomonadati</taxon>
        <taxon>Pseudomonadota</taxon>
        <taxon>Alphaproteobacteria</taxon>
        <taxon>Sphingomonadales</taxon>
        <taxon>Sphingomonadaceae</taxon>
        <taxon>Novosphingobium</taxon>
    </lineage>
</organism>
<comment type="caution">
    <text evidence="2">The sequence shown here is derived from an EMBL/GenBank/DDBJ whole genome shotgun (WGS) entry which is preliminary data.</text>
</comment>
<accession>A0ABT0AZC9</accession>
<reference evidence="2" key="1">
    <citation type="submission" date="2022-03" db="EMBL/GenBank/DDBJ databases">
        <title>Identification of a novel bacterium isolated from mangrove sediments.</title>
        <authorList>
            <person name="Pan X."/>
        </authorList>
    </citation>
    <scope>NUCLEOTIDE SEQUENCE</scope>
    <source>
        <strain evidence="2">B2580</strain>
    </source>
</reference>
<feature type="transmembrane region" description="Helical" evidence="1">
    <location>
        <begin position="12"/>
        <end position="33"/>
    </location>
</feature>
<keyword evidence="1" id="KW-0812">Transmembrane</keyword>
<protein>
    <recommendedName>
        <fullName evidence="4">DUF2798 domain-containing protein</fullName>
    </recommendedName>
</protein>
<keyword evidence="1" id="KW-1133">Transmembrane helix</keyword>
<sequence>MDKIPTERGRKPLKLVFIGVEMFFVLLTMAAFANQVFNAGWGLGWSTFFVSFIISVWGAVAYPLCGQCFRWTKVSS</sequence>
<dbReference type="Proteomes" id="UP001162880">
    <property type="component" value="Unassembled WGS sequence"/>
</dbReference>
<keyword evidence="1" id="KW-0472">Membrane</keyword>
<dbReference type="EMBL" id="JALHLE010000005">
    <property type="protein sequence ID" value="MCJ2178005.1"/>
    <property type="molecule type" value="Genomic_DNA"/>
</dbReference>
<evidence type="ECO:0000313" key="3">
    <source>
        <dbReference type="Proteomes" id="UP001162880"/>
    </source>
</evidence>
<gene>
    <name evidence="2" type="ORF">MTR64_05475</name>
</gene>
<proteinExistence type="predicted"/>
<dbReference type="RefSeq" id="WP_243991537.1">
    <property type="nucleotide sequence ID" value="NZ_JALHLE010000005.1"/>
</dbReference>